<dbReference type="EMBL" id="JACCAS010000001">
    <property type="protein sequence ID" value="NYH23819.1"/>
    <property type="molecule type" value="Genomic_DNA"/>
</dbReference>
<accession>A0A7Y9WMU7</accession>
<reference evidence="1 2" key="1">
    <citation type="submission" date="2020-07" db="EMBL/GenBank/DDBJ databases">
        <title>Exploring microbial biodiversity for novel pathways involved in the catabolism of aromatic compounds derived from lignin.</title>
        <authorList>
            <person name="Elkins J."/>
        </authorList>
    </citation>
    <scope>NUCLEOTIDE SEQUENCE [LARGE SCALE GENOMIC DNA]</scope>
    <source>
        <strain evidence="1 2">H2C3C</strain>
    </source>
</reference>
<dbReference type="InterPro" id="IPR011009">
    <property type="entry name" value="Kinase-like_dom_sf"/>
</dbReference>
<dbReference type="RefSeq" id="WP_179744256.1">
    <property type="nucleotide sequence ID" value="NZ_JACCAS010000001.1"/>
</dbReference>
<proteinExistence type="predicted"/>
<keyword evidence="2" id="KW-1185">Reference proteome</keyword>
<dbReference type="AlphaFoldDB" id="A0A7Y9WMU7"/>
<evidence type="ECO:0008006" key="3">
    <source>
        <dbReference type="Google" id="ProtNLM"/>
    </source>
</evidence>
<name>A0A7Y9WMU7_9BURK</name>
<sequence>MSVATNIIWYGVAPLPGTREKLEIRGFQIMENPASDSVNDPLLGTTSVVVVNQLSADSNEIAAVCKLIPRFIEHGIRIVFLAEDRAERLRIREQALVQVSPSYPWDREVRFAPNLKGIHFDHIIRFEHGPKWKGCHIKEIGPEEKLTEDERRLVDRAFPKAQEIHLRKIAPGFSGSKVFMAYEKRLEAESSVAHLTQPRLVKINKREPLAREVRAMEVVSPFVPFELRPNLERFVEGFHKAVYVADFVDKSESMLDAARAGRAEPAISNLFNRTLHRWRDRARQTIMSEEPLVTAAERLQMISPQEIQQEYLDSEPIQREQINPVALWQLLQDVKFPHRVATIHGDLHGENVRVRGDDAILIDLGAVKGDTEVGMGAPLCFDVAMLEVALVFTYRGLEDGPDVFDQPEWRSEIAPYYTLDAILSSPRAELEPKPDSWLFGCLQRIRAFGIYEQSDSLEYPIALVVAMWRWCKFPATSEADRGRRVVALELGAKLIEEIIRKRNRG</sequence>
<evidence type="ECO:0000313" key="2">
    <source>
        <dbReference type="Proteomes" id="UP000540929"/>
    </source>
</evidence>
<protein>
    <recommendedName>
        <fullName evidence="3">Phosphotransferase family enzyme</fullName>
    </recommendedName>
</protein>
<gene>
    <name evidence="1" type="ORF">GGD40_003298</name>
</gene>
<comment type="caution">
    <text evidence="1">The sequence shown here is derived from an EMBL/GenBank/DDBJ whole genome shotgun (WGS) entry which is preliminary data.</text>
</comment>
<evidence type="ECO:0000313" key="1">
    <source>
        <dbReference type="EMBL" id="NYH23819.1"/>
    </source>
</evidence>
<dbReference type="Proteomes" id="UP000540929">
    <property type="component" value="Unassembled WGS sequence"/>
</dbReference>
<dbReference type="SUPFAM" id="SSF56112">
    <property type="entry name" value="Protein kinase-like (PK-like)"/>
    <property type="match status" value="1"/>
</dbReference>
<organism evidence="1 2">
    <name type="scientific">Paraburkholderia bryophila</name>
    <dbReference type="NCBI Taxonomy" id="420952"/>
    <lineage>
        <taxon>Bacteria</taxon>
        <taxon>Pseudomonadati</taxon>
        <taxon>Pseudomonadota</taxon>
        <taxon>Betaproteobacteria</taxon>
        <taxon>Burkholderiales</taxon>
        <taxon>Burkholderiaceae</taxon>
        <taxon>Paraburkholderia</taxon>
    </lineage>
</organism>